<sequence length="414" mass="43665">MKKRMQAISVAILSAVLIAGCGGGGQSSAPAATGGSSGNSSGGTSAPAATAPAATIKIGGLFDETGGTGDVGKPYAEGEKAYIDYLNSKGGIEGAKVELIGVDYAYKVPEAVKIYQKFIKQDKVSAILGWGTGDTEAMKELIAKDKVPFISASYSEALTQVNQHPYNFMTAATYSDQAKVAIKWFRDNWKGSGNPKLALLYNDTPFGKSPIEDAKAYAASVGVDVVDEQIVDLKALDATPQLLNMQKKNPDFAIIQQTWGATATILKDAKKLGLTTKFIGLNWAAGEGVITLAGDAAEGYIGVITHAFPYENLPGLKEIEDYLATKGEKLADKNQKFVQGWVAAKIMVEGIKNAGDNLTGEGIKAGIEKISNLEFGGLAAPVSFSADNHRGTTQVRLGEVKNGKFEIITDYIGY</sequence>
<comment type="caution">
    <text evidence="6">The sequence shown here is derived from an EMBL/GenBank/DDBJ whole genome shotgun (WGS) entry which is preliminary data.</text>
</comment>
<dbReference type="PANTHER" id="PTHR47235">
    <property type="entry name" value="BLR6548 PROTEIN"/>
    <property type="match status" value="1"/>
</dbReference>
<proteinExistence type="inferred from homology"/>
<evidence type="ECO:0000313" key="5">
    <source>
        <dbReference type="EMBL" id="GED25598.1"/>
    </source>
</evidence>
<evidence type="ECO:0000313" key="8">
    <source>
        <dbReference type="Proteomes" id="UP000317180"/>
    </source>
</evidence>
<dbReference type="Pfam" id="PF13458">
    <property type="entry name" value="Peripla_BP_6"/>
    <property type="match status" value="1"/>
</dbReference>
<dbReference type="AlphaFoldDB" id="A0A3M8AW75"/>
<feature type="domain" description="Leucine-binding protein" evidence="4">
    <location>
        <begin position="55"/>
        <end position="403"/>
    </location>
</feature>
<dbReference type="RefSeq" id="WP_007782849.1">
    <property type="nucleotide sequence ID" value="NZ_BJOD01000014.1"/>
</dbReference>
<dbReference type="InterPro" id="IPR028081">
    <property type="entry name" value="Leu-bd"/>
</dbReference>
<evidence type="ECO:0000256" key="1">
    <source>
        <dbReference type="ARBA" id="ARBA00010062"/>
    </source>
</evidence>
<gene>
    <name evidence="5" type="ORF">BAG01nite_17000</name>
    <name evidence="6" type="ORF">EB820_11650</name>
</gene>
<dbReference type="PANTHER" id="PTHR47235:SF1">
    <property type="entry name" value="BLR6548 PROTEIN"/>
    <property type="match status" value="1"/>
</dbReference>
<dbReference type="Proteomes" id="UP000276178">
    <property type="component" value="Unassembled WGS sequence"/>
</dbReference>
<dbReference type="GeneID" id="82813027"/>
<organism evidence="6 7">
    <name type="scientific">Brevibacillus agri</name>
    <dbReference type="NCBI Taxonomy" id="51101"/>
    <lineage>
        <taxon>Bacteria</taxon>
        <taxon>Bacillati</taxon>
        <taxon>Bacillota</taxon>
        <taxon>Bacilli</taxon>
        <taxon>Bacillales</taxon>
        <taxon>Paenibacillaceae</taxon>
        <taxon>Brevibacillus</taxon>
    </lineage>
</organism>
<dbReference type="EMBL" id="BJOD01000014">
    <property type="protein sequence ID" value="GED25598.1"/>
    <property type="molecule type" value="Genomic_DNA"/>
</dbReference>
<evidence type="ECO:0000256" key="2">
    <source>
        <dbReference type="ARBA" id="ARBA00022729"/>
    </source>
</evidence>
<evidence type="ECO:0000259" key="4">
    <source>
        <dbReference type="Pfam" id="PF13458"/>
    </source>
</evidence>
<feature type="chain" id="PRO_5039501680" evidence="3">
    <location>
        <begin position="20"/>
        <end position="414"/>
    </location>
</feature>
<dbReference type="Gene3D" id="3.40.50.2300">
    <property type="match status" value="2"/>
</dbReference>
<dbReference type="CDD" id="cd06334">
    <property type="entry name" value="PBP1_ABC_ligand_binding-like"/>
    <property type="match status" value="1"/>
</dbReference>
<dbReference type="OrthoDB" id="9783240at2"/>
<name>A0A3M8AW75_9BACL</name>
<evidence type="ECO:0000313" key="7">
    <source>
        <dbReference type="Proteomes" id="UP000276178"/>
    </source>
</evidence>
<evidence type="ECO:0000256" key="3">
    <source>
        <dbReference type="SAM" id="SignalP"/>
    </source>
</evidence>
<dbReference type="SUPFAM" id="SSF53822">
    <property type="entry name" value="Periplasmic binding protein-like I"/>
    <property type="match status" value="1"/>
</dbReference>
<evidence type="ECO:0000313" key="6">
    <source>
        <dbReference type="EMBL" id="RNB55382.1"/>
    </source>
</evidence>
<dbReference type="InterPro" id="IPR028082">
    <property type="entry name" value="Peripla_BP_I"/>
</dbReference>
<dbReference type="PROSITE" id="PS51257">
    <property type="entry name" value="PROKAR_LIPOPROTEIN"/>
    <property type="match status" value="1"/>
</dbReference>
<reference evidence="6 7" key="1">
    <citation type="submission" date="2018-10" db="EMBL/GenBank/DDBJ databases">
        <title>Phylogenomics of Brevibacillus.</title>
        <authorList>
            <person name="Dunlap C."/>
        </authorList>
    </citation>
    <scope>NUCLEOTIDE SEQUENCE [LARGE SCALE GENOMIC DNA]</scope>
    <source>
        <strain evidence="6 7">NRRL NRS 1219</strain>
    </source>
</reference>
<comment type="similarity">
    <text evidence="1">Belongs to the leucine-binding protein family.</text>
</comment>
<keyword evidence="2 3" id="KW-0732">Signal</keyword>
<dbReference type="Proteomes" id="UP000317180">
    <property type="component" value="Unassembled WGS sequence"/>
</dbReference>
<accession>A0A3M8AW75</accession>
<keyword evidence="8" id="KW-1185">Reference proteome</keyword>
<feature type="signal peptide" evidence="3">
    <location>
        <begin position="1"/>
        <end position="19"/>
    </location>
</feature>
<dbReference type="EMBL" id="RHHN01000035">
    <property type="protein sequence ID" value="RNB55382.1"/>
    <property type="molecule type" value="Genomic_DNA"/>
</dbReference>
<reference evidence="5 8" key="2">
    <citation type="submission" date="2019-06" db="EMBL/GenBank/DDBJ databases">
        <title>Whole genome shotgun sequence of Brevibacillus agri NBRC 15538.</title>
        <authorList>
            <person name="Hosoyama A."/>
            <person name="Uohara A."/>
            <person name="Ohji S."/>
            <person name="Ichikawa N."/>
        </authorList>
    </citation>
    <scope>NUCLEOTIDE SEQUENCE [LARGE SCALE GENOMIC DNA]</scope>
    <source>
        <strain evidence="5 8">NBRC 15538</strain>
    </source>
</reference>
<protein>
    <submittedName>
        <fullName evidence="5 6">ABC transporter substrate-binding protein</fullName>
    </submittedName>
</protein>